<organism evidence="1">
    <name type="scientific">marine sediment metagenome</name>
    <dbReference type="NCBI Taxonomy" id="412755"/>
    <lineage>
        <taxon>unclassified sequences</taxon>
        <taxon>metagenomes</taxon>
        <taxon>ecological metagenomes</taxon>
    </lineage>
</organism>
<evidence type="ECO:0000313" key="1">
    <source>
        <dbReference type="EMBL" id="GAG73650.1"/>
    </source>
</evidence>
<accession>X0ZV24</accession>
<name>X0ZV24_9ZZZZ</name>
<dbReference type="AlphaFoldDB" id="X0ZV24"/>
<reference evidence="1" key="1">
    <citation type="journal article" date="2014" name="Front. Microbiol.">
        <title>High frequency of phylogenetically diverse reductive dehalogenase-homologous genes in deep subseafloor sedimentary metagenomes.</title>
        <authorList>
            <person name="Kawai M."/>
            <person name="Futagami T."/>
            <person name="Toyoda A."/>
            <person name="Takaki Y."/>
            <person name="Nishi S."/>
            <person name="Hori S."/>
            <person name="Arai W."/>
            <person name="Tsubouchi T."/>
            <person name="Morono Y."/>
            <person name="Uchiyama I."/>
            <person name="Ito T."/>
            <person name="Fujiyama A."/>
            <person name="Inagaki F."/>
            <person name="Takami H."/>
        </authorList>
    </citation>
    <scope>NUCLEOTIDE SEQUENCE</scope>
    <source>
        <strain evidence="1">Expedition CK06-06</strain>
    </source>
</reference>
<gene>
    <name evidence="1" type="ORF">S01H4_06153</name>
</gene>
<dbReference type="EMBL" id="BART01001859">
    <property type="protein sequence ID" value="GAG73650.1"/>
    <property type="molecule type" value="Genomic_DNA"/>
</dbReference>
<sequence>GFSEDYEYIVVIRGLISEKARDKYLEIRNTRMEEFKEQIQWLSVYHNTYNMNEFVAFMGFLNRDEYNNIKKPNDLFLEEYLFTGLRNPLGMSYIANYNQFICKSIRF</sequence>
<protein>
    <submittedName>
        <fullName evidence="1">Uncharacterized protein</fullName>
    </submittedName>
</protein>
<feature type="non-terminal residue" evidence="1">
    <location>
        <position position="1"/>
    </location>
</feature>
<proteinExistence type="predicted"/>
<comment type="caution">
    <text evidence="1">The sequence shown here is derived from an EMBL/GenBank/DDBJ whole genome shotgun (WGS) entry which is preliminary data.</text>
</comment>